<organism evidence="2 3">
    <name type="scientific">Actinoplanes couchii</name>
    <dbReference type="NCBI Taxonomy" id="403638"/>
    <lineage>
        <taxon>Bacteria</taxon>
        <taxon>Bacillati</taxon>
        <taxon>Actinomycetota</taxon>
        <taxon>Actinomycetes</taxon>
        <taxon>Micromonosporales</taxon>
        <taxon>Micromonosporaceae</taxon>
        <taxon>Actinoplanes</taxon>
    </lineage>
</organism>
<dbReference type="Pfam" id="PF06197">
    <property type="entry name" value="DUF998"/>
    <property type="match status" value="1"/>
</dbReference>
<accession>A0ABQ3XGT9</accession>
<dbReference type="EMBL" id="BOMG01000076">
    <property type="protein sequence ID" value="GID57718.1"/>
    <property type="molecule type" value="Genomic_DNA"/>
</dbReference>
<proteinExistence type="predicted"/>
<gene>
    <name evidence="2" type="ORF">Aco03nite_061220</name>
</gene>
<reference evidence="2 3" key="1">
    <citation type="submission" date="2021-01" db="EMBL/GenBank/DDBJ databases">
        <title>Whole genome shotgun sequence of Actinoplanes couchii NBRC 106145.</title>
        <authorList>
            <person name="Komaki H."/>
            <person name="Tamura T."/>
        </authorList>
    </citation>
    <scope>NUCLEOTIDE SEQUENCE [LARGE SCALE GENOMIC DNA]</scope>
    <source>
        <strain evidence="2 3">NBRC 106145</strain>
    </source>
</reference>
<evidence type="ECO:0000313" key="3">
    <source>
        <dbReference type="Proteomes" id="UP000612282"/>
    </source>
</evidence>
<feature type="transmembrane region" description="Helical" evidence="1">
    <location>
        <begin position="167"/>
        <end position="187"/>
    </location>
</feature>
<dbReference type="Proteomes" id="UP000612282">
    <property type="component" value="Unassembled WGS sequence"/>
</dbReference>
<keyword evidence="1" id="KW-1133">Transmembrane helix</keyword>
<keyword evidence="1" id="KW-0812">Transmembrane</keyword>
<evidence type="ECO:0008006" key="4">
    <source>
        <dbReference type="Google" id="ProtNLM"/>
    </source>
</evidence>
<evidence type="ECO:0000256" key="1">
    <source>
        <dbReference type="SAM" id="Phobius"/>
    </source>
</evidence>
<name>A0ABQ3XGT9_9ACTN</name>
<keyword evidence="1" id="KW-0472">Membrane</keyword>
<feature type="transmembrane region" description="Helical" evidence="1">
    <location>
        <begin position="48"/>
        <end position="69"/>
    </location>
</feature>
<feature type="transmembrane region" description="Helical" evidence="1">
    <location>
        <begin position="110"/>
        <end position="130"/>
    </location>
</feature>
<comment type="caution">
    <text evidence="2">The sequence shown here is derived from an EMBL/GenBank/DDBJ whole genome shotgun (WGS) entry which is preliminary data.</text>
</comment>
<sequence>MKALAGLGVACVIGSLALYLALHVVPPSADLDWSRRTISQYALMPNGWMFDAATLLLAAGSAAILAALFQAGVLSRAALVTLGLWVVGLLGVVWFEKHNWQAGPSISGDVHRVASVVAFLSLPIGALLAARRPAGPARGLDGPAQRLGGPARGLDGSARGLDGAARWVMIGGIVSLLCFMPILWAVASEPWTGERWWRAIPLGTVERLLGLAEVITVLLLARWALLTKGPGRKLTPAAN</sequence>
<feature type="transmembrane region" description="Helical" evidence="1">
    <location>
        <begin position="76"/>
        <end position="95"/>
    </location>
</feature>
<keyword evidence="3" id="KW-1185">Reference proteome</keyword>
<feature type="transmembrane region" description="Helical" evidence="1">
    <location>
        <begin position="207"/>
        <end position="225"/>
    </location>
</feature>
<dbReference type="InterPro" id="IPR009339">
    <property type="entry name" value="DUF998"/>
</dbReference>
<dbReference type="RefSeq" id="WP_203800906.1">
    <property type="nucleotide sequence ID" value="NZ_BAAAQE010000099.1"/>
</dbReference>
<evidence type="ECO:0000313" key="2">
    <source>
        <dbReference type="EMBL" id="GID57718.1"/>
    </source>
</evidence>
<protein>
    <recommendedName>
        <fullName evidence="4">DUF998 domain-containing protein</fullName>
    </recommendedName>
</protein>